<dbReference type="Proteomes" id="UP001139054">
    <property type="component" value="Unassembled WGS sequence"/>
</dbReference>
<dbReference type="Proteomes" id="UP001139012">
    <property type="component" value="Unassembled WGS sequence"/>
</dbReference>
<evidence type="ECO:0000313" key="2">
    <source>
        <dbReference type="EMBL" id="MCG2669920.1"/>
    </source>
</evidence>
<dbReference type="RefSeq" id="WP_237865997.1">
    <property type="nucleotide sequence ID" value="NZ_JAKLTY010000027.1"/>
</dbReference>
<dbReference type="AlphaFoldDB" id="A0A9X1RGS4"/>
<gene>
    <name evidence="2" type="ORF">L6637_23420</name>
    <name evidence="1" type="ORF">L6654_32015</name>
</gene>
<proteinExistence type="predicted"/>
<evidence type="ECO:0000313" key="1">
    <source>
        <dbReference type="EMBL" id="MCG2631265.1"/>
    </source>
</evidence>
<comment type="caution">
    <text evidence="1">The sequence shown here is derived from an EMBL/GenBank/DDBJ whole genome shotgun (WGS) entry which is preliminary data.</text>
</comment>
<reference evidence="1" key="1">
    <citation type="submission" date="2022-01" db="EMBL/GenBank/DDBJ databases">
        <title>Genome sequnece data of strain Bradyrhizobium sp. nov.</title>
        <authorList>
            <person name="Zhang J."/>
        </authorList>
    </citation>
    <scope>NUCLEOTIDE SEQUENCE</scope>
    <source>
        <strain evidence="2">WYCCWR 12774</strain>
        <strain evidence="1">WYCCWR 13023</strain>
    </source>
</reference>
<name>A0A9X1RGS4_9BRAD</name>
<protein>
    <submittedName>
        <fullName evidence="1">Uncharacterized protein</fullName>
    </submittedName>
</protein>
<dbReference type="EMBL" id="JAKLTY010000027">
    <property type="protein sequence ID" value="MCG2631265.1"/>
    <property type="molecule type" value="Genomic_DNA"/>
</dbReference>
<organism evidence="1 4">
    <name type="scientific">Bradyrhizobium zhengyangense</name>
    <dbReference type="NCBI Taxonomy" id="2911009"/>
    <lineage>
        <taxon>Bacteria</taxon>
        <taxon>Pseudomonadati</taxon>
        <taxon>Pseudomonadota</taxon>
        <taxon>Alphaproteobacteria</taxon>
        <taxon>Hyphomicrobiales</taxon>
        <taxon>Nitrobacteraceae</taxon>
        <taxon>Bradyrhizobium</taxon>
    </lineage>
</organism>
<sequence>MEICINFGGHRHCFFLPIYQIPINWGKPGPDPHNYPALFQDAMILAAVSNVAKQITDENVRKSVEQGITAGFQAAQKHAGADVSINPVARG</sequence>
<keyword evidence="3" id="KW-1185">Reference proteome</keyword>
<accession>A0A9X1RGS4</accession>
<dbReference type="EMBL" id="JAKLUA010000007">
    <property type="protein sequence ID" value="MCG2669920.1"/>
    <property type="molecule type" value="Genomic_DNA"/>
</dbReference>
<evidence type="ECO:0000313" key="4">
    <source>
        <dbReference type="Proteomes" id="UP001139054"/>
    </source>
</evidence>
<evidence type="ECO:0000313" key="3">
    <source>
        <dbReference type="Proteomes" id="UP001139012"/>
    </source>
</evidence>